<dbReference type="Proteomes" id="UP000827284">
    <property type="component" value="Unassembled WGS sequence"/>
</dbReference>
<dbReference type="AlphaFoldDB" id="A0A9P3HJ65"/>
<sequence>MSKRPSEQTLDHPGAQIAKVDHVGSDNHLDDSFVSLKAQLALELFGSRPAKHETLAVEYVARMWQSPAPAPTIEGFHSFLLDVDPPPPPSGIVRSWNKLKDYFTAGNNNVFEHFDNFPSLVAAFAAAPRIPETSPVGLASVPDVTYLPPRQSVTQNKSKGSKAGSSSSNNNSNGSNGSSGSGSGSGSSRSSTISGGQLSPSTILKMRTLFRKNFDEYEGNAWELPSGAILDNLLADHIEKLPSESALHSFIIEDVKGILQMVTDETDRALLKTTLMDRSTEQLSALSPPEKAFLKKYNLPPDHLRNLLATSGWRTVGNSLKKKPDDEFQEAAHFSIQYLFTIYRQVGMVVPTDSTESWYTHVLWHFIGVLMHCPFRLEYQPGEAHSRASSHRRNKNRTREERQYTGHKADGLVITKLSRFELCAIEAAKKDNGPNGSKALDDTRKLAKMTKDMHDSVRDAATTNIRDTLVTFGARISALTITLYTMRQRPGRFYQLCTESSVSLPNMWTEENTMAVLGVLERILVFRKAMVRMGQQIPQWTSVSVGGSDPGSHDDKLAATLTSPHLIPDTDLTAVETVPEISLS</sequence>
<name>A0A9P3HJ65_9FUNG</name>
<evidence type="ECO:0000313" key="3">
    <source>
        <dbReference type="Proteomes" id="UP000827284"/>
    </source>
</evidence>
<comment type="caution">
    <text evidence="2">The sequence shown here is derived from an EMBL/GenBank/DDBJ whole genome shotgun (WGS) entry which is preliminary data.</text>
</comment>
<feature type="compositionally biased region" description="Low complexity" evidence="1">
    <location>
        <begin position="156"/>
        <end position="176"/>
    </location>
</feature>
<feature type="compositionally biased region" description="Low complexity" evidence="1">
    <location>
        <begin position="186"/>
        <end position="196"/>
    </location>
</feature>
<evidence type="ECO:0000256" key="1">
    <source>
        <dbReference type="SAM" id="MobiDB-lite"/>
    </source>
</evidence>
<proteinExistence type="predicted"/>
<gene>
    <name evidence="2" type="ORF">EMPS_09981</name>
</gene>
<keyword evidence="3" id="KW-1185">Reference proteome</keyword>
<feature type="region of interest" description="Disordered" evidence="1">
    <location>
        <begin position="382"/>
        <end position="404"/>
    </location>
</feature>
<reference evidence="2" key="1">
    <citation type="submission" date="2021-11" db="EMBL/GenBank/DDBJ databases">
        <authorList>
            <person name="Herlambang A."/>
            <person name="Guo Y."/>
            <person name="Takashima Y."/>
            <person name="Nishizawa T."/>
        </authorList>
    </citation>
    <scope>NUCLEOTIDE SEQUENCE</scope>
    <source>
        <strain evidence="2">E1425</strain>
    </source>
</reference>
<organism evidence="2 3">
    <name type="scientific">Entomortierella parvispora</name>
    <dbReference type="NCBI Taxonomy" id="205924"/>
    <lineage>
        <taxon>Eukaryota</taxon>
        <taxon>Fungi</taxon>
        <taxon>Fungi incertae sedis</taxon>
        <taxon>Mucoromycota</taxon>
        <taxon>Mortierellomycotina</taxon>
        <taxon>Mortierellomycetes</taxon>
        <taxon>Mortierellales</taxon>
        <taxon>Mortierellaceae</taxon>
        <taxon>Entomortierella</taxon>
    </lineage>
</organism>
<dbReference type="EMBL" id="BQFW01000013">
    <property type="protein sequence ID" value="GJJ77622.1"/>
    <property type="molecule type" value="Genomic_DNA"/>
</dbReference>
<dbReference type="OrthoDB" id="2447334at2759"/>
<feature type="region of interest" description="Disordered" evidence="1">
    <location>
        <begin position="139"/>
        <end position="198"/>
    </location>
</feature>
<evidence type="ECO:0000313" key="2">
    <source>
        <dbReference type="EMBL" id="GJJ77622.1"/>
    </source>
</evidence>
<accession>A0A9P3HJ65</accession>
<protein>
    <submittedName>
        <fullName evidence="2">Uncharacterized protein</fullName>
    </submittedName>
</protein>
<reference evidence="2" key="2">
    <citation type="journal article" date="2022" name="Microbiol. Resour. Announc.">
        <title>Whole-Genome Sequence of Entomortierella parvispora E1425, a Mucoromycotan Fungus Associated with Burkholderiaceae-Related Endosymbiotic Bacteria.</title>
        <authorList>
            <person name="Herlambang A."/>
            <person name="Guo Y."/>
            <person name="Takashima Y."/>
            <person name="Narisawa K."/>
            <person name="Ohta H."/>
            <person name="Nishizawa T."/>
        </authorList>
    </citation>
    <scope>NUCLEOTIDE SEQUENCE</scope>
    <source>
        <strain evidence="2">E1425</strain>
    </source>
</reference>